<organism evidence="3 4">
    <name type="scientific">Paenibacillus anseongense</name>
    <dbReference type="NCBI Taxonomy" id="2682845"/>
    <lineage>
        <taxon>Bacteria</taxon>
        <taxon>Bacillati</taxon>
        <taxon>Bacillota</taxon>
        <taxon>Bacilli</taxon>
        <taxon>Bacillales</taxon>
        <taxon>Paenibacillaceae</taxon>
        <taxon>Paenibacillus</taxon>
    </lineage>
</organism>
<dbReference type="InterPro" id="IPR008965">
    <property type="entry name" value="CBM2/CBM3_carb-bd_dom_sf"/>
</dbReference>
<dbReference type="InterPro" id="IPR018247">
    <property type="entry name" value="EF_Hand_1_Ca_BS"/>
</dbReference>
<dbReference type="SUPFAM" id="SSF49899">
    <property type="entry name" value="Concanavalin A-like lectins/glucanases"/>
    <property type="match status" value="1"/>
</dbReference>
<dbReference type="InterPro" id="IPR051918">
    <property type="entry name" value="STPP_CPPED1"/>
</dbReference>
<dbReference type="InterPro" id="IPR004843">
    <property type="entry name" value="Calcineurin-like_PHP"/>
</dbReference>
<dbReference type="PROSITE" id="PS00018">
    <property type="entry name" value="EF_HAND_1"/>
    <property type="match status" value="2"/>
</dbReference>
<dbReference type="CDD" id="cd08547">
    <property type="entry name" value="Type_II_cohesin"/>
    <property type="match status" value="1"/>
</dbReference>
<dbReference type="Pfam" id="PF00149">
    <property type="entry name" value="Metallophos"/>
    <property type="match status" value="1"/>
</dbReference>
<dbReference type="PROSITE" id="PS50853">
    <property type="entry name" value="FN3"/>
    <property type="match status" value="1"/>
</dbReference>
<reference evidence="3 4" key="1">
    <citation type="submission" date="2019-12" db="EMBL/GenBank/DDBJ databases">
        <authorList>
            <person name="Huq M.A."/>
        </authorList>
    </citation>
    <scope>NUCLEOTIDE SEQUENCE [LARGE SCALE GENOMIC DNA]</scope>
    <source>
        <strain evidence="3 4">MAH-34</strain>
    </source>
</reference>
<gene>
    <name evidence="3" type="ORF">GON05_05165</name>
</gene>
<dbReference type="PANTHER" id="PTHR43143:SF1">
    <property type="entry name" value="SERINE_THREONINE-PROTEIN PHOSPHATASE CPPED1"/>
    <property type="match status" value="1"/>
</dbReference>
<dbReference type="SUPFAM" id="SSF49384">
    <property type="entry name" value="Carbohydrate-binding domain"/>
    <property type="match status" value="1"/>
</dbReference>
<dbReference type="Gene3D" id="1.10.1330.10">
    <property type="entry name" value="Dockerin domain"/>
    <property type="match status" value="1"/>
</dbReference>
<dbReference type="Gene3D" id="2.60.40.680">
    <property type="match status" value="1"/>
</dbReference>
<dbReference type="Pfam" id="PF13385">
    <property type="entry name" value="Laminin_G_3"/>
    <property type="match status" value="1"/>
</dbReference>
<dbReference type="InterPro" id="IPR029052">
    <property type="entry name" value="Metallo-depent_PP-like"/>
</dbReference>
<dbReference type="SUPFAM" id="SSF63446">
    <property type="entry name" value="Type I dockerin domain"/>
    <property type="match status" value="1"/>
</dbReference>
<dbReference type="InterPro" id="IPR003961">
    <property type="entry name" value="FN3_dom"/>
</dbReference>
<feature type="domain" description="Dockerin" evidence="2">
    <location>
        <begin position="993"/>
        <end position="1055"/>
    </location>
</feature>
<dbReference type="EMBL" id="WSEM01000005">
    <property type="protein sequence ID" value="MVQ34037.1"/>
    <property type="molecule type" value="Genomic_DNA"/>
</dbReference>
<evidence type="ECO:0000313" key="4">
    <source>
        <dbReference type="Proteomes" id="UP000467637"/>
    </source>
</evidence>
<dbReference type="Gene3D" id="3.60.21.10">
    <property type="match status" value="1"/>
</dbReference>
<protein>
    <submittedName>
        <fullName evidence="3">Acid phosphatase</fullName>
    </submittedName>
</protein>
<dbReference type="Proteomes" id="UP000467637">
    <property type="component" value="Unassembled WGS sequence"/>
</dbReference>
<dbReference type="InterPro" id="IPR002102">
    <property type="entry name" value="Cohesin_dom"/>
</dbReference>
<feature type="domain" description="Fibronectin type-III" evidence="1">
    <location>
        <begin position="370"/>
        <end position="471"/>
    </location>
</feature>
<dbReference type="InterPro" id="IPR002105">
    <property type="entry name" value="Dockerin_1_rpt"/>
</dbReference>
<evidence type="ECO:0000313" key="3">
    <source>
        <dbReference type="EMBL" id="MVQ34037.1"/>
    </source>
</evidence>
<dbReference type="CDD" id="cd14254">
    <property type="entry name" value="Dockerin_II"/>
    <property type="match status" value="1"/>
</dbReference>
<dbReference type="Pfam" id="PF00963">
    <property type="entry name" value="Cohesin"/>
    <property type="match status" value="1"/>
</dbReference>
<dbReference type="Gene3D" id="1.20.1270.90">
    <property type="entry name" value="AF1782-like"/>
    <property type="match status" value="1"/>
</dbReference>
<evidence type="ECO:0000259" key="1">
    <source>
        <dbReference type="PROSITE" id="PS50853"/>
    </source>
</evidence>
<sequence>MKRSKIQMHAKSFAKIRKSVLSLLVIGALTFNSLPGKTNGVARAEGIDLPGGSQTVNGATLSAAVTDDVYAPRKRSDGNYLVFPVISDLQMGNRTTDAPKFEQAMDQLRTLVPDYDAIAIAGDLTEHGAISEYDTVMNIFNRKKVPSAANLFVIGNHEYINGLTPQLAQDRFEQKTGTENYYYDKWINGFHFIMLGTEDSTRDGKMSDAQIAWLEQKLAENADPNKPIFVFHHQHIKDTVYGSDLWGYFNTKLYNALSKYPQVVTFTGHSHYPIDDPRSIHQQDFTSLGTSAISYPELEPGKIQGNFPDDHIMQGLIVEVQDGQVVIKRRDFHANKWTGEDYVVRYPADKSKFTYTNSRDQVKPAFPISAHASVDPSSIQAQKIKLNFDQATDNLMVHSYEINMIKADTNVQSMSIKAFSEWYYDPVPSSLSLDIAGLRPNTPYRAEIWALDSFNNRSDTALTTEFRTAPAASIDELAVIDIDFADGTGKDRSTAHNDAVANGSGATIAYSNVFKKYVGRMNGTNDQYFRIAPSDSIKQVVGEFTLEADFIMNSVRNQAIFGNTESGGLSFESTSGGNVELWAYIDGAYKRIGVTLSAGIPYHLAATYDGTQIVLYLNGQKVKTLNATGQLKQPNMNFAIGADPSSGNKGGIVLNGDVSVARLFSTALTMEEVQKSYQEQANRMAITEFDQLYADLNQARALADNPNVTGSSSGQYPQAAMEEYRSDIVRATGTFQSWSTTKEQAVNAIASLQAAKTLLDSRKNQAAPTLQTIAFDAVSYEVQQGQSTPVKVKAQYSDGSNQDVTAASVLQIGNTLLATLTNGTITGVSQGETVVTATYGGKQASASIKVTAATPQAPYTTVTGSSSVQGGQPLEVAYGVNNVAQQAYAEDITLTYDPNVMEFVSAEPVYPNLSIVRKTNDGTGKIRLITASQGAGHAVTGNAQLLKLTFNSKVTSTAMTTFIEVTDTTLGNELGNEFKVLNSSLSVQVTPIPAGTPGDLNNDGRVSIGDLGMMAANYGKNTSSPDWTSIKHLDFNNDGEIEISDLAFIASKMVE</sequence>
<comment type="caution">
    <text evidence="3">The sequence shown here is derived from an EMBL/GenBank/DDBJ whole genome shotgun (WGS) entry which is preliminary data.</text>
</comment>
<dbReference type="InterPro" id="IPR016134">
    <property type="entry name" value="Dockerin_dom"/>
</dbReference>
<dbReference type="PROSITE" id="PS51766">
    <property type="entry name" value="DOCKERIN"/>
    <property type="match status" value="1"/>
</dbReference>
<dbReference type="Gene3D" id="2.60.120.200">
    <property type="match status" value="1"/>
</dbReference>
<name>A0ABW9U1R7_9BACL</name>
<dbReference type="Gene3D" id="2.60.40.1080">
    <property type="match status" value="1"/>
</dbReference>
<dbReference type="InterPro" id="IPR003343">
    <property type="entry name" value="Big_2"/>
</dbReference>
<dbReference type="InterPro" id="IPR013320">
    <property type="entry name" value="ConA-like_dom_sf"/>
</dbReference>
<dbReference type="SMART" id="SM00635">
    <property type="entry name" value="BID_2"/>
    <property type="match status" value="1"/>
</dbReference>
<dbReference type="SUPFAM" id="SSF56300">
    <property type="entry name" value="Metallo-dependent phosphatases"/>
    <property type="match status" value="1"/>
</dbReference>
<dbReference type="InterPro" id="IPR036439">
    <property type="entry name" value="Dockerin_dom_sf"/>
</dbReference>
<dbReference type="PANTHER" id="PTHR43143">
    <property type="entry name" value="METALLOPHOSPHOESTERASE, CALCINEURIN SUPERFAMILY"/>
    <property type="match status" value="1"/>
</dbReference>
<dbReference type="Pfam" id="PF00404">
    <property type="entry name" value="Dockerin_1"/>
    <property type="match status" value="1"/>
</dbReference>
<keyword evidence="4" id="KW-1185">Reference proteome</keyword>
<evidence type="ECO:0000259" key="2">
    <source>
        <dbReference type="PROSITE" id="PS51766"/>
    </source>
</evidence>
<proteinExistence type="predicted"/>
<accession>A0ABW9U1R7</accession>